<evidence type="ECO:0000313" key="3">
    <source>
        <dbReference type="Proteomes" id="UP001549146"/>
    </source>
</evidence>
<protein>
    <submittedName>
        <fullName evidence="2">Thioredoxin-related protein</fullName>
    </submittedName>
</protein>
<comment type="caution">
    <text evidence="2">The sequence shown here is derived from an EMBL/GenBank/DDBJ whole genome shotgun (WGS) entry which is preliminary data.</text>
</comment>
<reference evidence="2 3" key="1">
    <citation type="submission" date="2024-06" db="EMBL/GenBank/DDBJ databases">
        <title>Genomic Encyclopedia of Type Strains, Phase IV (KMG-IV): sequencing the most valuable type-strain genomes for metagenomic binning, comparative biology and taxonomic classification.</title>
        <authorList>
            <person name="Goeker M."/>
        </authorList>
    </citation>
    <scope>NUCLEOTIDE SEQUENCE [LARGE SCALE GENOMIC DNA]</scope>
    <source>
        <strain evidence="2 3">DSM 29388</strain>
    </source>
</reference>
<gene>
    <name evidence="2" type="ORF">ABID46_001687</name>
</gene>
<dbReference type="EMBL" id="JBEPMO010000008">
    <property type="protein sequence ID" value="MET3732103.1"/>
    <property type="molecule type" value="Genomic_DNA"/>
</dbReference>
<proteinExistence type="predicted"/>
<dbReference type="InterPro" id="IPR036249">
    <property type="entry name" value="Thioredoxin-like_sf"/>
</dbReference>
<dbReference type="Gene3D" id="3.40.30.10">
    <property type="entry name" value="Glutaredoxin"/>
    <property type="match status" value="1"/>
</dbReference>
<dbReference type="RefSeq" id="WP_354508992.1">
    <property type="nucleotide sequence ID" value="NZ_JBEPMO010000008.1"/>
</dbReference>
<organism evidence="2 3">
    <name type="scientific">Moheibacter stercoris</name>
    <dbReference type="NCBI Taxonomy" id="1628251"/>
    <lineage>
        <taxon>Bacteria</taxon>
        <taxon>Pseudomonadati</taxon>
        <taxon>Bacteroidota</taxon>
        <taxon>Flavobacteriia</taxon>
        <taxon>Flavobacteriales</taxon>
        <taxon>Weeksellaceae</taxon>
        <taxon>Moheibacter</taxon>
    </lineage>
</organism>
<accession>A0ABV2LU60</accession>
<dbReference type="Pfam" id="PF13098">
    <property type="entry name" value="Thioredoxin_2"/>
    <property type="match status" value="1"/>
</dbReference>
<evidence type="ECO:0000313" key="2">
    <source>
        <dbReference type="EMBL" id="MET3732103.1"/>
    </source>
</evidence>
<sequence length="142" mass="16645">MFGLISSWVFAQEKISIHVIEEKIQIENKPIFLSITTDWCGICRIQSQQFAKDEELIKLMNSKIYFFEFNAESTEEVKLKNHVFSKQPSQYHDLVIELLGDSNEISFPSWVVLNQDFEILDVYSGLLRPKDLKRMINQLAKE</sequence>
<dbReference type="SUPFAM" id="SSF52833">
    <property type="entry name" value="Thioredoxin-like"/>
    <property type="match status" value="1"/>
</dbReference>
<dbReference type="InterPro" id="IPR012336">
    <property type="entry name" value="Thioredoxin-like_fold"/>
</dbReference>
<feature type="domain" description="Thioredoxin-like fold" evidence="1">
    <location>
        <begin position="27"/>
        <end position="135"/>
    </location>
</feature>
<keyword evidence="3" id="KW-1185">Reference proteome</keyword>
<name>A0ABV2LU60_9FLAO</name>
<evidence type="ECO:0000259" key="1">
    <source>
        <dbReference type="Pfam" id="PF13098"/>
    </source>
</evidence>
<dbReference type="Proteomes" id="UP001549146">
    <property type="component" value="Unassembled WGS sequence"/>
</dbReference>